<dbReference type="AlphaFoldDB" id="A0A913YCE9"/>
<organism evidence="3 4">
    <name type="scientific">Exaiptasia diaphana</name>
    <name type="common">Tropical sea anemone</name>
    <name type="synonym">Aiptasia pulchella</name>
    <dbReference type="NCBI Taxonomy" id="2652724"/>
    <lineage>
        <taxon>Eukaryota</taxon>
        <taxon>Metazoa</taxon>
        <taxon>Cnidaria</taxon>
        <taxon>Anthozoa</taxon>
        <taxon>Hexacorallia</taxon>
        <taxon>Actiniaria</taxon>
        <taxon>Aiptasiidae</taxon>
        <taxon>Exaiptasia</taxon>
    </lineage>
</organism>
<evidence type="ECO:0000313" key="3">
    <source>
        <dbReference type="EnsemblMetazoa" id="XP_028512653.1"/>
    </source>
</evidence>
<reference evidence="3" key="1">
    <citation type="submission" date="2022-11" db="UniProtKB">
        <authorList>
            <consortium name="EnsemblMetazoa"/>
        </authorList>
    </citation>
    <scope>IDENTIFICATION</scope>
</reference>
<dbReference type="KEGG" id="epa:110231691"/>
<evidence type="ECO:0000313" key="4">
    <source>
        <dbReference type="Proteomes" id="UP000887567"/>
    </source>
</evidence>
<dbReference type="RefSeq" id="XP_028512653.1">
    <property type="nucleotide sequence ID" value="XM_028656852.1"/>
</dbReference>
<dbReference type="Proteomes" id="UP000887567">
    <property type="component" value="Unplaced"/>
</dbReference>
<evidence type="ECO:0000256" key="2">
    <source>
        <dbReference type="SAM" id="Phobius"/>
    </source>
</evidence>
<dbReference type="GeneID" id="110231691"/>
<keyword evidence="2" id="KW-1133">Transmembrane helix</keyword>
<keyword evidence="4" id="KW-1185">Reference proteome</keyword>
<name>A0A913YCE9_EXADI</name>
<protein>
    <submittedName>
        <fullName evidence="3">Uncharacterized protein</fullName>
    </submittedName>
</protein>
<feature type="transmembrane region" description="Helical" evidence="2">
    <location>
        <begin position="12"/>
        <end position="33"/>
    </location>
</feature>
<feature type="region of interest" description="Disordered" evidence="1">
    <location>
        <begin position="57"/>
        <end position="92"/>
    </location>
</feature>
<dbReference type="EnsemblMetazoa" id="XM_028656852.1">
    <property type="protein sequence ID" value="XP_028512653.1"/>
    <property type="gene ID" value="LOC110231691"/>
</dbReference>
<sequence>MLNIQNINQISLSGIVFPIIGAVILVIAIYYFIKWLREKKCPKRPSSDTQAYEAVELQPTQADHKESAEGKPNDQAERKDESTRITPYLDNPETHCTADGPFEKICDYVNGLKYDDFEKVCIRLGIGYLKVRQFYPHENTGKFKSVLRTLASENPNLTLEDIAQACEGHQFVVDLLRAEDKRLQKNKQIMDEETVEVIHGNSCN</sequence>
<feature type="compositionally biased region" description="Basic and acidic residues" evidence="1">
    <location>
        <begin position="62"/>
        <end position="83"/>
    </location>
</feature>
<accession>A0A913YCE9</accession>
<keyword evidence="2" id="KW-0812">Transmembrane</keyword>
<evidence type="ECO:0000256" key="1">
    <source>
        <dbReference type="SAM" id="MobiDB-lite"/>
    </source>
</evidence>
<keyword evidence="2" id="KW-0472">Membrane</keyword>
<proteinExistence type="predicted"/>